<feature type="binding site" evidence="6">
    <location>
        <position position="57"/>
    </location>
    <ligand>
        <name>S-adenosyl-L-methionine</name>
        <dbReference type="ChEBI" id="CHEBI:59789"/>
    </ligand>
</feature>
<dbReference type="PANTHER" id="PTHR11265:SF0">
    <property type="entry name" value="12S RRNA N4-METHYLCYTIDINE METHYLTRANSFERASE"/>
    <property type="match status" value="1"/>
</dbReference>
<dbReference type="FunFam" id="1.10.150.170:FF:000003">
    <property type="entry name" value="Ribosomal RNA small subunit methyltransferase H"/>
    <property type="match status" value="1"/>
</dbReference>
<organism evidence="8 9">
    <name type="scientific">Gemmata massiliana</name>
    <dbReference type="NCBI Taxonomy" id="1210884"/>
    <lineage>
        <taxon>Bacteria</taxon>
        <taxon>Pseudomonadati</taxon>
        <taxon>Planctomycetota</taxon>
        <taxon>Planctomycetia</taxon>
        <taxon>Gemmatales</taxon>
        <taxon>Gemmataceae</taxon>
        <taxon>Gemmata</taxon>
    </lineage>
</organism>
<comment type="similarity">
    <text evidence="1 6">Belongs to the methyltransferase superfamily. RsmH family.</text>
</comment>
<evidence type="ECO:0000313" key="9">
    <source>
        <dbReference type="Proteomes" id="UP000464178"/>
    </source>
</evidence>
<accession>A0A6P2CQV4</accession>
<dbReference type="PIRSF" id="PIRSF004486">
    <property type="entry name" value="MraW"/>
    <property type="match status" value="1"/>
</dbReference>
<dbReference type="KEGG" id="gms:SOIL9_70080"/>
<dbReference type="Proteomes" id="UP000464178">
    <property type="component" value="Chromosome"/>
</dbReference>
<dbReference type="SUPFAM" id="SSF81799">
    <property type="entry name" value="Putative methyltransferase TM0872, insert domain"/>
    <property type="match status" value="1"/>
</dbReference>
<feature type="binding site" evidence="6">
    <location>
        <begin position="37"/>
        <end position="39"/>
    </location>
    <ligand>
        <name>S-adenosyl-L-methionine</name>
        <dbReference type="ChEBI" id="CHEBI:59789"/>
    </ligand>
</feature>
<evidence type="ECO:0000256" key="4">
    <source>
        <dbReference type="ARBA" id="ARBA00022679"/>
    </source>
</evidence>
<dbReference type="GO" id="GO:0071424">
    <property type="term" value="F:rRNA (cytosine-N4-)-methyltransferase activity"/>
    <property type="evidence" value="ECO:0007669"/>
    <property type="project" value="UniProtKB-UniRule"/>
</dbReference>
<dbReference type="Pfam" id="PF01795">
    <property type="entry name" value="Methyltransf_5"/>
    <property type="match status" value="1"/>
</dbReference>
<feature type="binding site" evidence="6">
    <location>
        <position position="110"/>
    </location>
    <ligand>
        <name>S-adenosyl-L-methionine</name>
        <dbReference type="ChEBI" id="CHEBI:59789"/>
    </ligand>
</feature>
<keyword evidence="9" id="KW-1185">Reference proteome</keyword>
<feature type="compositionally biased region" description="Basic and acidic residues" evidence="7">
    <location>
        <begin position="266"/>
        <end position="277"/>
    </location>
</feature>
<gene>
    <name evidence="6" type="primary">rsmH</name>
    <name evidence="8" type="ORF">SOIL9_70080</name>
</gene>
<evidence type="ECO:0000256" key="7">
    <source>
        <dbReference type="SAM" id="MobiDB-lite"/>
    </source>
</evidence>
<keyword evidence="4 6" id="KW-0808">Transferase</keyword>
<dbReference type="HAMAP" id="MF_01007">
    <property type="entry name" value="16SrRNA_methyltr_H"/>
    <property type="match status" value="1"/>
</dbReference>
<feature type="region of interest" description="Disordered" evidence="7">
    <location>
        <begin position="265"/>
        <end position="295"/>
    </location>
</feature>
<name>A0A6P2CQV4_9BACT</name>
<evidence type="ECO:0000256" key="1">
    <source>
        <dbReference type="ARBA" id="ARBA00010396"/>
    </source>
</evidence>
<comment type="function">
    <text evidence="6">Specifically methylates the N4 position of cytidine in position 1402 (C1402) of 16S rRNA.</text>
</comment>
<evidence type="ECO:0000256" key="5">
    <source>
        <dbReference type="ARBA" id="ARBA00022691"/>
    </source>
</evidence>
<feature type="binding site" evidence="6">
    <location>
        <position position="103"/>
    </location>
    <ligand>
        <name>S-adenosyl-L-methionine</name>
        <dbReference type="ChEBI" id="CHEBI:59789"/>
    </ligand>
</feature>
<feature type="binding site" evidence="6">
    <location>
        <position position="82"/>
    </location>
    <ligand>
        <name>S-adenosyl-L-methionine</name>
        <dbReference type="ChEBI" id="CHEBI:59789"/>
    </ligand>
</feature>
<feature type="compositionally biased region" description="Basic residues" evidence="7">
    <location>
        <begin position="279"/>
        <end position="295"/>
    </location>
</feature>
<evidence type="ECO:0000256" key="6">
    <source>
        <dbReference type="HAMAP-Rule" id="MF_01007"/>
    </source>
</evidence>
<sequence length="295" mass="32127">MSTDRAPVHVSVLPAETLTLLDPQAGQTWIDCTVGGGGHTRLLAERIGPTGRVIGLDQDPTMLELARSRLAGLPVELVHANFDQLGEVLTARGLDRVDGVLADLGFSSDQLGEKARGLSFREDGPLDMRLDPTAGATAADMVNTMSEAGLADTFWEFGEERHSRRVAKRIVERRAHQPFTTTADFANVVRSCVPRSGSIDPATRVFQALRIAVNDELGALDRLLAMLPRVVKVGGAAGIISFHSLEDRRVKQAFREPTVWQQVTKKPVEAGDEETARNPRARSAKLRVARRVGNR</sequence>
<dbReference type="GO" id="GO:0070475">
    <property type="term" value="P:rRNA base methylation"/>
    <property type="evidence" value="ECO:0007669"/>
    <property type="project" value="UniProtKB-UniRule"/>
</dbReference>
<dbReference type="Gene3D" id="1.10.150.170">
    <property type="entry name" value="Putative methyltransferase TM0872, insert domain"/>
    <property type="match status" value="1"/>
</dbReference>
<dbReference type="InterPro" id="IPR023397">
    <property type="entry name" value="SAM-dep_MeTrfase_MraW_recog"/>
</dbReference>
<dbReference type="CDD" id="cd02440">
    <property type="entry name" value="AdoMet_MTases"/>
    <property type="match status" value="1"/>
</dbReference>
<dbReference type="InterPro" id="IPR029063">
    <property type="entry name" value="SAM-dependent_MTases_sf"/>
</dbReference>
<comment type="catalytic activity">
    <reaction evidence="6">
        <text>cytidine(1402) in 16S rRNA + S-adenosyl-L-methionine = N(4)-methylcytidine(1402) in 16S rRNA + S-adenosyl-L-homocysteine + H(+)</text>
        <dbReference type="Rhea" id="RHEA:42928"/>
        <dbReference type="Rhea" id="RHEA-COMP:10286"/>
        <dbReference type="Rhea" id="RHEA-COMP:10287"/>
        <dbReference type="ChEBI" id="CHEBI:15378"/>
        <dbReference type="ChEBI" id="CHEBI:57856"/>
        <dbReference type="ChEBI" id="CHEBI:59789"/>
        <dbReference type="ChEBI" id="CHEBI:74506"/>
        <dbReference type="ChEBI" id="CHEBI:82748"/>
        <dbReference type="EC" id="2.1.1.199"/>
    </reaction>
</comment>
<dbReference type="InterPro" id="IPR002903">
    <property type="entry name" value="RsmH"/>
</dbReference>
<reference evidence="8 9" key="1">
    <citation type="submission" date="2019-05" db="EMBL/GenBank/DDBJ databases">
        <authorList>
            <consortium name="Science for Life Laboratories"/>
        </authorList>
    </citation>
    <scope>NUCLEOTIDE SEQUENCE [LARGE SCALE GENOMIC DNA]</scope>
    <source>
        <strain evidence="8">Soil9</strain>
    </source>
</reference>
<keyword evidence="2 6" id="KW-0698">rRNA processing</keyword>
<keyword evidence="5 6" id="KW-0949">S-adenosyl-L-methionine</keyword>
<protein>
    <recommendedName>
        <fullName evidence="6">Ribosomal RNA small subunit methyltransferase H</fullName>
        <ecNumber evidence="6">2.1.1.199</ecNumber>
    </recommendedName>
    <alternativeName>
        <fullName evidence="6">16S rRNA m(4)C1402 methyltransferase</fullName>
    </alternativeName>
    <alternativeName>
        <fullName evidence="6">rRNA (cytosine-N(4)-)-methyltransferase RsmH</fullName>
    </alternativeName>
</protein>
<evidence type="ECO:0000256" key="2">
    <source>
        <dbReference type="ARBA" id="ARBA00022552"/>
    </source>
</evidence>
<dbReference type="GO" id="GO:0005737">
    <property type="term" value="C:cytoplasm"/>
    <property type="evidence" value="ECO:0007669"/>
    <property type="project" value="UniProtKB-SubCell"/>
</dbReference>
<dbReference type="RefSeq" id="WP_162665807.1">
    <property type="nucleotide sequence ID" value="NZ_LR593886.1"/>
</dbReference>
<keyword evidence="3 6" id="KW-0489">Methyltransferase</keyword>
<dbReference type="SUPFAM" id="SSF53335">
    <property type="entry name" value="S-adenosyl-L-methionine-dependent methyltransferases"/>
    <property type="match status" value="1"/>
</dbReference>
<proteinExistence type="inferred from homology"/>
<dbReference type="Gene3D" id="3.40.50.150">
    <property type="entry name" value="Vaccinia Virus protein VP39"/>
    <property type="match status" value="1"/>
</dbReference>
<dbReference type="PANTHER" id="PTHR11265">
    <property type="entry name" value="S-ADENOSYL-METHYLTRANSFERASE MRAW"/>
    <property type="match status" value="1"/>
</dbReference>
<evidence type="ECO:0000256" key="3">
    <source>
        <dbReference type="ARBA" id="ARBA00022603"/>
    </source>
</evidence>
<keyword evidence="6" id="KW-0963">Cytoplasm</keyword>
<dbReference type="NCBIfam" id="TIGR00006">
    <property type="entry name" value="16S rRNA (cytosine(1402)-N(4))-methyltransferase RsmH"/>
    <property type="match status" value="1"/>
</dbReference>
<dbReference type="EC" id="2.1.1.199" evidence="6"/>
<evidence type="ECO:0000313" key="8">
    <source>
        <dbReference type="EMBL" id="VTR90706.1"/>
    </source>
</evidence>
<dbReference type="AlphaFoldDB" id="A0A6P2CQV4"/>
<comment type="subcellular location">
    <subcellularLocation>
        <location evidence="6">Cytoplasm</location>
    </subcellularLocation>
</comment>
<dbReference type="EMBL" id="LR593886">
    <property type="protein sequence ID" value="VTR90706.1"/>
    <property type="molecule type" value="Genomic_DNA"/>
</dbReference>